<protein>
    <submittedName>
        <fullName evidence="2">Uncharacterized protein</fullName>
    </submittedName>
</protein>
<keyword evidence="1" id="KW-1133">Transmembrane helix</keyword>
<proteinExistence type="predicted"/>
<dbReference type="EMBL" id="NXID01000066">
    <property type="protein sequence ID" value="RXK12988.1"/>
    <property type="molecule type" value="Genomic_DNA"/>
</dbReference>
<comment type="caution">
    <text evidence="2">The sequence shown here is derived from an EMBL/GenBank/DDBJ whole genome shotgun (WGS) entry which is preliminary data.</text>
</comment>
<evidence type="ECO:0000313" key="3">
    <source>
        <dbReference type="Proteomes" id="UP000290092"/>
    </source>
</evidence>
<dbReference type="KEGG" id="amyt:AMYT_a0152"/>
<accession>A0AAX2ACT0</accession>
<organism evidence="2 3">
    <name type="scientific">Malaciobacter mytili LMG 24559</name>
    <dbReference type="NCBI Taxonomy" id="1032238"/>
    <lineage>
        <taxon>Bacteria</taxon>
        <taxon>Pseudomonadati</taxon>
        <taxon>Campylobacterota</taxon>
        <taxon>Epsilonproteobacteria</taxon>
        <taxon>Campylobacterales</taxon>
        <taxon>Arcobacteraceae</taxon>
        <taxon>Malaciobacter</taxon>
    </lineage>
</organism>
<name>A0AAX2ACT0_9BACT</name>
<keyword evidence="1" id="KW-0812">Transmembrane</keyword>
<evidence type="ECO:0000313" key="2">
    <source>
        <dbReference type="EMBL" id="RXK12988.1"/>
    </source>
</evidence>
<dbReference type="RefSeq" id="WP_129085791.1">
    <property type="nucleotide sequence ID" value="NZ_CP031220.1"/>
</dbReference>
<feature type="transmembrane region" description="Helical" evidence="1">
    <location>
        <begin position="12"/>
        <end position="42"/>
    </location>
</feature>
<feature type="transmembrane region" description="Helical" evidence="1">
    <location>
        <begin position="48"/>
        <end position="71"/>
    </location>
</feature>
<dbReference type="AlphaFoldDB" id="A0AAX2ACT0"/>
<sequence>MEHEVLITFGVIGFALMISPFQSILTLIGIIIECIVCAIYAFQQNLNFIGSFLIVFTIIAIVTSLAYMNCIEKNVKKSKKK</sequence>
<keyword evidence="3" id="KW-1185">Reference proteome</keyword>
<dbReference type="Proteomes" id="UP000290092">
    <property type="component" value="Unassembled WGS sequence"/>
</dbReference>
<evidence type="ECO:0000256" key="1">
    <source>
        <dbReference type="SAM" id="Phobius"/>
    </source>
</evidence>
<gene>
    <name evidence="2" type="ORF">CP985_13615</name>
</gene>
<reference evidence="2 3" key="1">
    <citation type="submission" date="2017-09" db="EMBL/GenBank/DDBJ databases">
        <title>Genomics of the genus Arcobacter.</title>
        <authorList>
            <person name="Perez-Cataluna A."/>
            <person name="Figueras M.J."/>
            <person name="Salas-Masso N."/>
        </authorList>
    </citation>
    <scope>NUCLEOTIDE SEQUENCE [LARGE SCALE GENOMIC DNA]</scope>
    <source>
        <strain evidence="2 3">CECT 7386</strain>
    </source>
</reference>
<keyword evidence="1" id="KW-0472">Membrane</keyword>